<dbReference type="Gene3D" id="1.20.1250.20">
    <property type="entry name" value="MFS general substrate transporter like domains"/>
    <property type="match status" value="2"/>
</dbReference>
<evidence type="ECO:0000256" key="5">
    <source>
        <dbReference type="ARBA" id="ARBA00022692"/>
    </source>
</evidence>
<feature type="transmembrane region" description="Helical" evidence="9">
    <location>
        <begin position="95"/>
        <end position="113"/>
    </location>
</feature>
<keyword evidence="3" id="KW-0813">Transport</keyword>
<keyword evidence="4" id="KW-1003">Cell membrane</keyword>
<feature type="transmembrane region" description="Helical" evidence="9">
    <location>
        <begin position="195"/>
        <end position="214"/>
    </location>
</feature>
<feature type="transmembrane region" description="Helical" evidence="9">
    <location>
        <begin position="160"/>
        <end position="183"/>
    </location>
</feature>
<accession>A0ABN6L2U7</accession>
<feature type="transmembrane region" description="Helical" evidence="9">
    <location>
        <begin position="119"/>
        <end position="139"/>
    </location>
</feature>
<evidence type="ECO:0000256" key="4">
    <source>
        <dbReference type="ARBA" id="ARBA00022475"/>
    </source>
</evidence>
<keyword evidence="7 9" id="KW-1133">Transmembrane helix</keyword>
<dbReference type="PROSITE" id="PS00216">
    <property type="entry name" value="SUGAR_TRANSPORT_1"/>
    <property type="match status" value="1"/>
</dbReference>
<organism evidence="11 12">
    <name type="scientific">Candidatus Hydrogenosomobacter endosymbioticus</name>
    <dbReference type="NCBI Taxonomy" id="2558174"/>
    <lineage>
        <taxon>Bacteria</taxon>
        <taxon>Pseudomonadati</taxon>
        <taxon>Pseudomonadota</taxon>
        <taxon>Alphaproteobacteria</taxon>
        <taxon>Holosporales</taxon>
        <taxon>Holosporaceae</taxon>
        <taxon>Candidatus Hydrogenosomobacter</taxon>
    </lineage>
</organism>
<dbReference type="InterPro" id="IPR020846">
    <property type="entry name" value="MFS_dom"/>
</dbReference>
<evidence type="ECO:0000256" key="8">
    <source>
        <dbReference type="ARBA" id="ARBA00023136"/>
    </source>
</evidence>
<evidence type="ECO:0000256" key="7">
    <source>
        <dbReference type="ARBA" id="ARBA00022989"/>
    </source>
</evidence>
<dbReference type="PANTHER" id="PTHR43528">
    <property type="entry name" value="ALPHA-KETOGLUTARATE PERMEASE"/>
    <property type="match status" value="1"/>
</dbReference>
<dbReference type="SUPFAM" id="SSF103473">
    <property type="entry name" value="MFS general substrate transporter"/>
    <property type="match status" value="1"/>
</dbReference>
<feature type="transmembrane region" description="Helical" evidence="9">
    <location>
        <begin position="380"/>
        <end position="401"/>
    </location>
</feature>
<keyword evidence="8 9" id="KW-0472">Membrane</keyword>
<evidence type="ECO:0000259" key="10">
    <source>
        <dbReference type="PROSITE" id="PS50850"/>
    </source>
</evidence>
<feature type="transmembrane region" description="Helical" evidence="9">
    <location>
        <begin position="65"/>
        <end position="86"/>
    </location>
</feature>
<dbReference type="PANTHER" id="PTHR43528:SF1">
    <property type="entry name" value="ALPHA-KETOGLUTARATE PERMEASE"/>
    <property type="match status" value="1"/>
</dbReference>
<proteinExistence type="inferred from homology"/>
<dbReference type="InterPro" id="IPR036259">
    <property type="entry name" value="MFS_trans_sf"/>
</dbReference>
<reference evidence="11" key="1">
    <citation type="submission" date="2021-10" db="EMBL/GenBank/DDBJ databases">
        <title>Genome Sequence of The Candidatus Hydrogeosomobacter endosymbioticus, an Intracellular Bacterial Symbiont of the Anaerobic Ciliate GW7.</title>
        <authorList>
            <person name="Shiohama Y."/>
            <person name="Shinzato N."/>
        </authorList>
    </citation>
    <scope>NUCLEOTIDE SEQUENCE [LARGE SCALE GENOMIC DNA]</scope>
    <source>
        <strain evidence="11">200920</strain>
    </source>
</reference>
<dbReference type="PROSITE" id="PS50850">
    <property type="entry name" value="MFS"/>
    <property type="match status" value="1"/>
</dbReference>
<evidence type="ECO:0000313" key="11">
    <source>
        <dbReference type="EMBL" id="BDB96202.1"/>
    </source>
</evidence>
<dbReference type="EMBL" id="AP025225">
    <property type="protein sequence ID" value="BDB96202.1"/>
    <property type="molecule type" value="Genomic_DNA"/>
</dbReference>
<keyword evidence="5 9" id="KW-0812">Transmembrane</keyword>
<comment type="subcellular location">
    <subcellularLocation>
        <location evidence="1">Cell membrane</location>
        <topology evidence="1">Multi-pass membrane protein</topology>
    </subcellularLocation>
</comment>
<gene>
    <name evidence="11" type="ORF">HYD_3350</name>
</gene>
<evidence type="ECO:0000313" key="12">
    <source>
        <dbReference type="Proteomes" id="UP001320209"/>
    </source>
</evidence>
<feature type="transmembrane region" description="Helical" evidence="9">
    <location>
        <begin position="413"/>
        <end position="429"/>
    </location>
</feature>
<feature type="domain" description="Major facilitator superfamily (MFS) profile" evidence="10">
    <location>
        <begin position="23"/>
        <end position="437"/>
    </location>
</feature>
<keyword evidence="6" id="KW-0769">Symport</keyword>
<feature type="transmembrane region" description="Helical" evidence="9">
    <location>
        <begin position="35"/>
        <end position="53"/>
    </location>
</feature>
<evidence type="ECO:0000256" key="6">
    <source>
        <dbReference type="ARBA" id="ARBA00022847"/>
    </source>
</evidence>
<feature type="transmembrane region" description="Helical" evidence="9">
    <location>
        <begin position="287"/>
        <end position="308"/>
    </location>
</feature>
<feature type="transmembrane region" description="Helical" evidence="9">
    <location>
        <begin position="338"/>
        <end position="359"/>
    </location>
</feature>
<dbReference type="Proteomes" id="UP001320209">
    <property type="component" value="Chromosome"/>
</dbReference>
<evidence type="ECO:0000256" key="3">
    <source>
        <dbReference type="ARBA" id="ARBA00022448"/>
    </source>
</evidence>
<dbReference type="PROSITE" id="PS00217">
    <property type="entry name" value="SUGAR_TRANSPORT_2"/>
    <property type="match status" value="1"/>
</dbReference>
<evidence type="ECO:0000256" key="1">
    <source>
        <dbReference type="ARBA" id="ARBA00004651"/>
    </source>
</evidence>
<sequence length="437" mass="48048">MAASAKPTCSGGCSNSESKIRSVVSSCMIGNALEWYDFILFGYFATIIAQQFFPSSDNVTALLKSYGIFVAGFVMRPLGAFVFGYIGDRIGRKKALMWSIYFMAVPTTIMGLLPSYDQIGWSAALLLILLRLFQGLSMGGEFTGSMVFIVENSPDKSRGFWGSCACLSVVIGLIVGSSLASFISSVTTHEQLILWGWRIPFVISIFGSMVGAYMRTYLDDPKAFSDSRKNESEKKEFLFKELFRDHWKSVITIILIDFTISVGFFLITVFVMSYLQTFVGFSYLEASIINSVSMLVFAAMIPLSGLAIDKIGRRPVLLFASGLFFALSYPLFKGLSSGSWNIALISQIIFAVLLGINYAPIPSVLSEQFPTKVRFSGISIAHNLSMTIFGGTAPEIVTWLLKSYPDFLEIPGLYLMFAGAMAFLGALLMKDRTGQPL</sequence>
<keyword evidence="12" id="KW-1185">Reference proteome</keyword>
<evidence type="ECO:0000256" key="2">
    <source>
        <dbReference type="ARBA" id="ARBA00008240"/>
    </source>
</evidence>
<comment type="similarity">
    <text evidence="2">Belongs to the major facilitator superfamily. Metabolite:H+ Symporter (MHS) family (TC 2.A.1.6) family.</text>
</comment>
<feature type="transmembrane region" description="Helical" evidence="9">
    <location>
        <begin position="250"/>
        <end position="275"/>
    </location>
</feature>
<feature type="transmembrane region" description="Helical" evidence="9">
    <location>
        <begin position="315"/>
        <end position="332"/>
    </location>
</feature>
<protein>
    <submittedName>
        <fullName evidence="11">MFS transporter</fullName>
    </submittedName>
</protein>
<name>A0ABN6L2U7_9PROT</name>
<dbReference type="InterPro" id="IPR011701">
    <property type="entry name" value="MFS"/>
</dbReference>
<dbReference type="InterPro" id="IPR051084">
    <property type="entry name" value="H+-coupled_symporters"/>
</dbReference>
<dbReference type="Pfam" id="PF07690">
    <property type="entry name" value="MFS_1"/>
    <property type="match status" value="1"/>
</dbReference>
<dbReference type="RefSeq" id="WP_236865723.1">
    <property type="nucleotide sequence ID" value="NZ_AP025225.1"/>
</dbReference>
<dbReference type="InterPro" id="IPR005829">
    <property type="entry name" value="Sugar_transporter_CS"/>
</dbReference>
<evidence type="ECO:0000256" key="9">
    <source>
        <dbReference type="SAM" id="Phobius"/>
    </source>
</evidence>